<dbReference type="Pfam" id="PF02687">
    <property type="entry name" value="FtsX"/>
    <property type="match status" value="1"/>
</dbReference>
<evidence type="ECO:0000256" key="7">
    <source>
        <dbReference type="SAM" id="Phobius"/>
    </source>
</evidence>
<dbReference type="PANTHER" id="PTHR30572">
    <property type="entry name" value="MEMBRANE COMPONENT OF TRANSPORTER-RELATED"/>
    <property type="match status" value="1"/>
</dbReference>
<evidence type="ECO:0000313" key="11">
    <source>
        <dbReference type="Proteomes" id="UP000245535"/>
    </source>
</evidence>
<feature type="transmembrane region" description="Helical" evidence="7">
    <location>
        <begin position="334"/>
        <end position="358"/>
    </location>
</feature>
<evidence type="ECO:0000256" key="2">
    <source>
        <dbReference type="ARBA" id="ARBA00022475"/>
    </source>
</evidence>
<dbReference type="GO" id="GO:0005886">
    <property type="term" value="C:plasma membrane"/>
    <property type="evidence" value="ECO:0007669"/>
    <property type="project" value="UniProtKB-SubCell"/>
</dbReference>
<feature type="domain" description="MacB-like periplasmic core" evidence="9">
    <location>
        <begin position="16"/>
        <end position="216"/>
    </location>
</feature>
<organism evidence="10 11">
    <name type="scientific">Sediminitomix flava</name>
    <dbReference type="NCBI Taxonomy" id="379075"/>
    <lineage>
        <taxon>Bacteria</taxon>
        <taxon>Pseudomonadati</taxon>
        <taxon>Bacteroidota</taxon>
        <taxon>Cytophagia</taxon>
        <taxon>Cytophagales</taxon>
        <taxon>Flammeovirgaceae</taxon>
        <taxon>Sediminitomix</taxon>
    </lineage>
</organism>
<dbReference type="InterPro" id="IPR025857">
    <property type="entry name" value="MacB_PCD"/>
</dbReference>
<evidence type="ECO:0000256" key="4">
    <source>
        <dbReference type="ARBA" id="ARBA00022989"/>
    </source>
</evidence>
<keyword evidence="5 7" id="KW-0472">Membrane</keyword>
<sequence length="424" mass="46250">MIQFLLKGLLRDKSRSLLPVIVVSLGVSLTVLFTGYMKGALNGSIEQNANFDTGHLKVVTRAYAEEIAQKPMDLAMLGTTEIITDLEKQFPQMTWFQRIPFGGILDVADENGLTKVQGTASGLALDLSENSNELDRLNLRNAITEGRLPQNANEMLLGKGLIQRLKLKIGEEVTFFGSTMEGSMTSKNFNIVGVIGFGTKALDNNTFMVDLKDVQGLLDMEDGCAEIIGFLPNDVYDHTKAKAVKVAFNQSLEADTDEFAPKMLTLADQNGLEQIILISEGFGSMISFFFLIAMSIVLWNTGLLGGLRRYQEFGIRLALGESKKAVYKTMLMEAALVGFIGSVFGTILGLLATAYLQYVGINISEFSSDSGGMLMADIIRGQFTPSQLYIGFIPGVLSNVFGAMLSARGIFQRQTSELFNELGV</sequence>
<name>A0A315ZIW1_SEDFL</name>
<comment type="subcellular location">
    <subcellularLocation>
        <location evidence="1">Cell membrane</location>
        <topology evidence="1">Multi-pass membrane protein</topology>
    </subcellularLocation>
</comment>
<evidence type="ECO:0000259" key="9">
    <source>
        <dbReference type="Pfam" id="PF12704"/>
    </source>
</evidence>
<feature type="domain" description="ABC3 transporter permease C-terminal" evidence="8">
    <location>
        <begin position="285"/>
        <end position="412"/>
    </location>
</feature>
<dbReference type="PANTHER" id="PTHR30572:SF4">
    <property type="entry name" value="ABC TRANSPORTER PERMEASE YTRF"/>
    <property type="match status" value="1"/>
</dbReference>
<dbReference type="InterPro" id="IPR003838">
    <property type="entry name" value="ABC3_permease_C"/>
</dbReference>
<protein>
    <submittedName>
        <fullName evidence="10">Putative ABC transport system permease protein</fullName>
    </submittedName>
</protein>
<evidence type="ECO:0000313" key="10">
    <source>
        <dbReference type="EMBL" id="PWJ44634.1"/>
    </source>
</evidence>
<evidence type="ECO:0000256" key="1">
    <source>
        <dbReference type="ARBA" id="ARBA00004651"/>
    </source>
</evidence>
<evidence type="ECO:0000256" key="6">
    <source>
        <dbReference type="ARBA" id="ARBA00038076"/>
    </source>
</evidence>
<dbReference type="GO" id="GO:0022857">
    <property type="term" value="F:transmembrane transporter activity"/>
    <property type="evidence" value="ECO:0007669"/>
    <property type="project" value="TreeGrafter"/>
</dbReference>
<feature type="transmembrane region" description="Helical" evidence="7">
    <location>
        <begin position="285"/>
        <end position="307"/>
    </location>
</feature>
<evidence type="ECO:0000256" key="5">
    <source>
        <dbReference type="ARBA" id="ARBA00023136"/>
    </source>
</evidence>
<feature type="transmembrane region" description="Helical" evidence="7">
    <location>
        <begin position="388"/>
        <end position="407"/>
    </location>
</feature>
<comment type="caution">
    <text evidence="10">The sequence shown here is derived from an EMBL/GenBank/DDBJ whole genome shotgun (WGS) entry which is preliminary data.</text>
</comment>
<keyword evidence="2" id="KW-1003">Cell membrane</keyword>
<keyword evidence="11" id="KW-1185">Reference proteome</keyword>
<proteinExistence type="inferred from homology"/>
<dbReference type="InterPro" id="IPR050250">
    <property type="entry name" value="Macrolide_Exporter_MacB"/>
</dbReference>
<dbReference type="RefSeq" id="WP_109616114.1">
    <property type="nucleotide sequence ID" value="NZ_QGDO01000001.1"/>
</dbReference>
<comment type="similarity">
    <text evidence="6">Belongs to the ABC-4 integral membrane protein family.</text>
</comment>
<keyword evidence="4 7" id="KW-1133">Transmembrane helix</keyword>
<keyword evidence="3 7" id="KW-0812">Transmembrane</keyword>
<dbReference type="Pfam" id="PF12704">
    <property type="entry name" value="MacB_PCD"/>
    <property type="match status" value="1"/>
</dbReference>
<dbReference type="Proteomes" id="UP000245535">
    <property type="component" value="Unassembled WGS sequence"/>
</dbReference>
<reference evidence="10 11" key="1">
    <citation type="submission" date="2018-03" db="EMBL/GenBank/DDBJ databases">
        <title>Genomic Encyclopedia of Archaeal and Bacterial Type Strains, Phase II (KMG-II): from individual species to whole genera.</title>
        <authorList>
            <person name="Goeker M."/>
        </authorList>
    </citation>
    <scope>NUCLEOTIDE SEQUENCE [LARGE SCALE GENOMIC DNA]</scope>
    <source>
        <strain evidence="10 11">DSM 28229</strain>
    </source>
</reference>
<accession>A0A315ZIW1</accession>
<dbReference type="OrthoDB" id="840057at2"/>
<evidence type="ECO:0000259" key="8">
    <source>
        <dbReference type="Pfam" id="PF02687"/>
    </source>
</evidence>
<evidence type="ECO:0000256" key="3">
    <source>
        <dbReference type="ARBA" id="ARBA00022692"/>
    </source>
</evidence>
<dbReference type="EMBL" id="QGDO01000001">
    <property type="protein sequence ID" value="PWJ44634.1"/>
    <property type="molecule type" value="Genomic_DNA"/>
</dbReference>
<gene>
    <name evidence="10" type="ORF">BC781_1011005</name>
</gene>
<dbReference type="AlphaFoldDB" id="A0A315ZIW1"/>